<dbReference type="GO" id="GO:0008270">
    <property type="term" value="F:zinc ion binding"/>
    <property type="evidence" value="ECO:0007669"/>
    <property type="project" value="UniProtKB-KW"/>
</dbReference>
<dbReference type="GO" id="GO:0030496">
    <property type="term" value="C:midbody"/>
    <property type="evidence" value="ECO:0007669"/>
    <property type="project" value="TreeGrafter"/>
</dbReference>
<organism evidence="7 8">
    <name type="scientific">Clytia hemisphaerica</name>
    <dbReference type="NCBI Taxonomy" id="252671"/>
    <lineage>
        <taxon>Eukaryota</taxon>
        <taxon>Metazoa</taxon>
        <taxon>Cnidaria</taxon>
        <taxon>Hydrozoa</taxon>
        <taxon>Hydroidolina</taxon>
        <taxon>Leptothecata</taxon>
        <taxon>Obeliida</taxon>
        <taxon>Clytiidae</taxon>
        <taxon>Clytia</taxon>
    </lineage>
</organism>
<keyword evidence="3" id="KW-0862">Zinc</keyword>
<evidence type="ECO:0000256" key="2">
    <source>
        <dbReference type="ARBA" id="ARBA00022771"/>
    </source>
</evidence>
<evidence type="ECO:0000313" key="7">
    <source>
        <dbReference type="EnsemblMetazoa" id="CLYHEMP020602.1"/>
    </source>
</evidence>
<dbReference type="Gene3D" id="3.30.40.10">
    <property type="entry name" value="Zinc/RING finger domain, C3HC4 (zinc finger)"/>
    <property type="match status" value="1"/>
</dbReference>
<evidence type="ECO:0000259" key="6">
    <source>
        <dbReference type="PROSITE" id="PS50178"/>
    </source>
</evidence>
<dbReference type="InterPro" id="IPR013083">
    <property type="entry name" value="Znf_RING/FYVE/PHD"/>
</dbReference>
<keyword evidence="2 4" id="KW-0863">Zinc-finger</keyword>
<reference evidence="7" key="1">
    <citation type="submission" date="2021-01" db="UniProtKB">
        <authorList>
            <consortium name="EnsemblMetazoa"/>
        </authorList>
    </citation>
    <scope>IDENTIFICATION</scope>
</reference>
<dbReference type="AlphaFoldDB" id="A0A7M6DPM7"/>
<dbReference type="PANTHER" id="PTHR46603">
    <property type="entry name" value="ABSCISSION/NOCUT CHECKPOINT REGULATOR"/>
    <property type="match status" value="1"/>
</dbReference>
<dbReference type="Pfam" id="PF01363">
    <property type="entry name" value="FYVE"/>
    <property type="match status" value="1"/>
</dbReference>
<dbReference type="InterPro" id="IPR044553">
    <property type="entry name" value="Bbox1_ANCHR"/>
</dbReference>
<dbReference type="PANTHER" id="PTHR46603:SF1">
    <property type="entry name" value="ABSCISSION_NOCUT CHECKPOINT REGULATOR"/>
    <property type="match status" value="1"/>
</dbReference>
<dbReference type="Proteomes" id="UP000594262">
    <property type="component" value="Unplaced"/>
</dbReference>
<name>A0A7M6DPM7_9CNID</name>
<dbReference type="OrthoDB" id="6034443at2759"/>
<dbReference type="EnsemblMetazoa" id="CLYHEMT020602.1">
    <property type="protein sequence ID" value="CLYHEMP020602.1"/>
    <property type="gene ID" value="CLYHEMG020602"/>
</dbReference>
<dbReference type="GO" id="GO:0032154">
    <property type="term" value="C:cleavage furrow"/>
    <property type="evidence" value="ECO:0007669"/>
    <property type="project" value="TreeGrafter"/>
</dbReference>
<proteinExistence type="predicted"/>
<dbReference type="GO" id="GO:0005813">
    <property type="term" value="C:centrosome"/>
    <property type="evidence" value="ECO:0007669"/>
    <property type="project" value="TreeGrafter"/>
</dbReference>
<dbReference type="RefSeq" id="XP_066928554.1">
    <property type="nucleotide sequence ID" value="XM_067072453.1"/>
</dbReference>
<dbReference type="CDD" id="cd19817">
    <property type="entry name" value="Bbox1_ANCHR-like"/>
    <property type="match status" value="1"/>
</dbReference>
<accession>A0A7M6DPM7</accession>
<evidence type="ECO:0000256" key="3">
    <source>
        <dbReference type="ARBA" id="ARBA00022833"/>
    </source>
</evidence>
<dbReference type="PROSITE" id="PS50178">
    <property type="entry name" value="ZF_FYVE"/>
    <property type="match status" value="1"/>
</dbReference>
<dbReference type="InterPro" id="IPR011011">
    <property type="entry name" value="Znf_FYVE_PHD"/>
</dbReference>
<dbReference type="InterPro" id="IPR017455">
    <property type="entry name" value="Znf_FYVE-rel"/>
</dbReference>
<feature type="region of interest" description="Disordered" evidence="5">
    <location>
        <begin position="61"/>
        <end position="119"/>
    </location>
</feature>
<evidence type="ECO:0000256" key="1">
    <source>
        <dbReference type="ARBA" id="ARBA00022723"/>
    </source>
</evidence>
<feature type="compositionally biased region" description="Basic and acidic residues" evidence="5">
    <location>
        <begin position="108"/>
        <end position="119"/>
    </location>
</feature>
<dbReference type="SUPFAM" id="SSF57845">
    <property type="entry name" value="B-box zinc-binding domain"/>
    <property type="match status" value="1"/>
</dbReference>
<feature type="compositionally biased region" description="Basic and acidic residues" evidence="5">
    <location>
        <begin position="221"/>
        <end position="239"/>
    </location>
</feature>
<dbReference type="SMART" id="SM00064">
    <property type="entry name" value="FYVE"/>
    <property type="match status" value="1"/>
</dbReference>
<protein>
    <recommendedName>
        <fullName evidence="6">FYVE-type domain-containing protein</fullName>
    </recommendedName>
</protein>
<feature type="region of interest" description="Disordered" evidence="5">
    <location>
        <begin position="221"/>
        <end position="249"/>
    </location>
</feature>
<sequence length="354" mass="40299">MSCFTCTSKFSWRKREHGCPNCGKAFCKDCLNYTASVKRLGGKQTNVCVDCHKKLNVKTVQQKPGQASASTTGYGQANVSSDDPNVYLGPSMKDVADKKSKQQKQHGLSKDISENDKDTAIKERLEKLKEKKEPSKPVTDSDLHQRFNNLAGRQAASSSANKGNILQPQPRLTEEEQMLQLMKETQDEVKLDDRFDESQVGTREKLSKDIQNMEDRFYKLKDQDPDEVRKEKERLKEEQYNDSSEDEDEAMKKILRKALAESLLDDKVKEAGHGDVIAKAKISSNKPMTSLGGAPVEEDDDELPWCCICNNDATIRCHDCDNDLYCKRCFREGHDDFDMKNHRKSTYQKPKKKQ</sequence>
<dbReference type="SUPFAM" id="SSF57903">
    <property type="entry name" value="FYVE/PHD zinc finger"/>
    <property type="match status" value="1"/>
</dbReference>
<dbReference type="GO" id="GO:0044878">
    <property type="term" value="P:mitotic cytokinesis checkpoint signaling"/>
    <property type="evidence" value="ECO:0007669"/>
    <property type="project" value="TreeGrafter"/>
</dbReference>
<evidence type="ECO:0000256" key="5">
    <source>
        <dbReference type="SAM" id="MobiDB-lite"/>
    </source>
</evidence>
<dbReference type="GeneID" id="136816025"/>
<dbReference type="InterPro" id="IPR000306">
    <property type="entry name" value="Znf_FYVE"/>
</dbReference>
<evidence type="ECO:0000256" key="4">
    <source>
        <dbReference type="PROSITE-ProRule" id="PRU00091"/>
    </source>
</evidence>
<dbReference type="GO" id="GO:0009838">
    <property type="term" value="P:abscission"/>
    <property type="evidence" value="ECO:0007669"/>
    <property type="project" value="TreeGrafter"/>
</dbReference>
<dbReference type="GO" id="GO:0032266">
    <property type="term" value="F:phosphatidylinositol-3-phosphate binding"/>
    <property type="evidence" value="ECO:0007669"/>
    <property type="project" value="TreeGrafter"/>
</dbReference>
<keyword evidence="8" id="KW-1185">Reference proteome</keyword>
<dbReference type="Pfam" id="PF22586">
    <property type="entry name" value="ANCHR-like_BBOX"/>
    <property type="match status" value="1"/>
</dbReference>
<dbReference type="CDD" id="cd15749">
    <property type="entry name" value="FYVE_ZFY19"/>
    <property type="match status" value="1"/>
</dbReference>
<keyword evidence="1" id="KW-0479">Metal-binding</keyword>
<feature type="compositionally biased region" description="Polar residues" evidence="5">
    <location>
        <begin position="61"/>
        <end position="83"/>
    </location>
</feature>
<evidence type="ECO:0000313" key="8">
    <source>
        <dbReference type="Proteomes" id="UP000594262"/>
    </source>
</evidence>
<feature type="domain" description="FYVE-type" evidence="6">
    <location>
        <begin position="1"/>
        <end position="56"/>
    </location>
</feature>